<evidence type="ECO:0000313" key="3">
    <source>
        <dbReference type="Proteomes" id="UP000195719"/>
    </source>
</evidence>
<organism evidence="2 3">
    <name type="scientific">Photobacterium andalusiense</name>
    <dbReference type="NCBI Taxonomy" id="2204296"/>
    <lineage>
        <taxon>Bacteria</taxon>
        <taxon>Pseudomonadati</taxon>
        <taxon>Pseudomonadota</taxon>
        <taxon>Gammaproteobacteria</taxon>
        <taxon>Vibrionales</taxon>
        <taxon>Vibrionaceae</taxon>
        <taxon>Photobacterium</taxon>
    </lineage>
</organism>
<gene>
    <name evidence="2" type="ORF">PAND9192_01247</name>
</gene>
<dbReference type="Proteomes" id="UP000195719">
    <property type="component" value="Unassembled WGS sequence"/>
</dbReference>
<feature type="compositionally biased region" description="Polar residues" evidence="1">
    <location>
        <begin position="46"/>
        <end position="66"/>
    </location>
</feature>
<name>A0A1Y6MCG9_9GAMM</name>
<evidence type="ECO:0000313" key="2">
    <source>
        <dbReference type="EMBL" id="SMY34273.1"/>
    </source>
</evidence>
<feature type="region of interest" description="Disordered" evidence="1">
    <location>
        <begin position="46"/>
        <end position="133"/>
    </location>
</feature>
<reference evidence="3" key="1">
    <citation type="submission" date="2017-06" db="EMBL/GenBank/DDBJ databases">
        <authorList>
            <person name="Rodrigo-Torres L."/>
            <person name="Arahal R.D."/>
            <person name="Lucena T."/>
        </authorList>
    </citation>
    <scope>NUCLEOTIDE SEQUENCE [LARGE SCALE GENOMIC DNA]</scope>
    <source>
        <strain evidence="3">CECT 9192</strain>
    </source>
</reference>
<dbReference type="EMBL" id="FYAJ01000002">
    <property type="protein sequence ID" value="SMY34273.1"/>
    <property type="molecule type" value="Genomic_DNA"/>
</dbReference>
<evidence type="ECO:0008006" key="4">
    <source>
        <dbReference type="Google" id="ProtNLM"/>
    </source>
</evidence>
<evidence type="ECO:0000256" key="1">
    <source>
        <dbReference type="SAM" id="MobiDB-lite"/>
    </source>
</evidence>
<dbReference type="RefSeq" id="WP_087853025.1">
    <property type="nucleotide sequence ID" value="NZ_FYAJ01000002.1"/>
</dbReference>
<protein>
    <recommendedName>
        <fullName evidence="4">Terminase small subunit</fullName>
    </recommendedName>
</protein>
<dbReference type="AlphaFoldDB" id="A0A1Y6MCG9"/>
<keyword evidence="3" id="KW-1185">Reference proteome</keyword>
<proteinExistence type="predicted"/>
<accession>A0A1Y6MCG9</accession>
<sequence>MANDWKQLQLQFLADNDKTGITAKEWCHQRGLNYQSARRYIKMRTAQNKTAQSNNVRNAQPETAQSKKVRKVENIEGESESVKKRTNSKPEPTNKAKHKGKSSANKFKNGKPGNPHPSQSFEVGNQHARKHGGYSARFDDQSLFDEAAQMSLEEELKLCRARALNCIDTMKKIRADMANADSVDQRIELYNAITSTEQALDRNVVRIESITKTLSSIRIDTVNEQKIMKDTDRIEAATTKLKLEADKLSKEGKGSITPISAMIAELQETGSDGLIS</sequence>